<feature type="domain" description="Aspartokinase ACT" evidence="18">
    <location>
        <begin position="343"/>
        <end position="401"/>
    </location>
</feature>
<sequence>MRLIIQKFGGSSLSSKELREKAIEHILAAKAEGYTPVVVVSAMGRKGDPYATDTLLEFIREIAPSFPLRETDLVLSCGELISAAVLAAQVGAHGVKALALSGAQAGIVTDGVFGQAEIIRIKKEKILRLAQDGHVPIVAGFQGSSEEGEINTLGRGGSDTTAVALGAAMEAEVVEIYSDVDCIMTADPRIVPEAKPIGNIGYQEVLQMAREGAKVIHPRAVDIALQYNLPLRLKKTGSYDSGTLVTHKKPQLDKSFISREKVVNGITHVTGLAQARVLAPQASGEEIETMLQELSDAGISIDLINLSPQEKAFTVPAAAAEQTKSIIASLGYEAIVNAGYAKVSVVGAGMRGIPGVMARVVSAMNKAQTDILQTADSHLNISCLIPENRVAAAVKALHLEFNLNE</sequence>
<keyword evidence="11" id="KW-0220">Diaminopimelate biosynthesis</keyword>
<dbReference type="InterPro" id="IPR018042">
    <property type="entry name" value="Aspartate_kinase_CS"/>
</dbReference>
<dbReference type="PANTHER" id="PTHR21499:SF3">
    <property type="entry name" value="ASPARTOKINASE"/>
    <property type="match status" value="1"/>
</dbReference>
<dbReference type="SUPFAM" id="SSF55021">
    <property type="entry name" value="ACT-like"/>
    <property type="match status" value="2"/>
</dbReference>
<comment type="function">
    <text evidence="1">Catalyzes the phosphorylation of the beta-carboxyl group of aspartic acid with ATP to yield 4-phospho-L-aspartate, which is involved in the branched biosynthetic pathway leading to the biosynthesis of amino acids threonine, isoleucine and methionine.</text>
</comment>
<evidence type="ECO:0000256" key="7">
    <source>
        <dbReference type="ARBA" id="ARBA00022679"/>
    </source>
</evidence>
<dbReference type="GO" id="GO:0005524">
    <property type="term" value="F:ATP binding"/>
    <property type="evidence" value="ECO:0007669"/>
    <property type="project" value="UniProtKB-KW"/>
</dbReference>
<evidence type="ECO:0000256" key="5">
    <source>
        <dbReference type="ARBA" id="ARBA00010122"/>
    </source>
</evidence>
<feature type="binding site" evidence="14">
    <location>
        <position position="189"/>
    </location>
    <ligand>
        <name>ATP</name>
        <dbReference type="ChEBI" id="CHEBI:30616"/>
    </ligand>
</feature>
<feature type="binding site" evidence="14">
    <location>
        <begin position="7"/>
        <end position="10"/>
    </location>
    <ligand>
        <name>ATP</name>
        <dbReference type="ChEBI" id="CHEBI:30616"/>
    </ligand>
</feature>
<comment type="similarity">
    <text evidence="5 15">Belongs to the aspartokinase family.</text>
</comment>
<evidence type="ECO:0000256" key="3">
    <source>
        <dbReference type="ARBA" id="ARBA00004986"/>
    </source>
</evidence>
<comment type="pathway">
    <text evidence="3 16">Amino-acid biosynthesis; L-methionine biosynthesis via de novo pathway; L-homoserine from L-aspartate: step 1/3.</text>
</comment>
<dbReference type="EC" id="2.7.2.4" evidence="15"/>
<dbReference type="NCBIfam" id="NF006068">
    <property type="entry name" value="PRK08210.1"/>
    <property type="match status" value="1"/>
</dbReference>
<feature type="binding site" evidence="14">
    <location>
        <begin position="214"/>
        <end position="215"/>
    </location>
    <ligand>
        <name>ATP</name>
        <dbReference type="ChEBI" id="CHEBI:30616"/>
    </ligand>
</feature>
<dbReference type="GO" id="GO:0009088">
    <property type="term" value="P:threonine biosynthetic process"/>
    <property type="evidence" value="ECO:0007669"/>
    <property type="project" value="UniProtKB-UniPathway"/>
</dbReference>
<evidence type="ECO:0000256" key="6">
    <source>
        <dbReference type="ARBA" id="ARBA00022605"/>
    </source>
</evidence>
<keyword evidence="9 15" id="KW-0418">Kinase</keyword>
<evidence type="ECO:0000256" key="9">
    <source>
        <dbReference type="ARBA" id="ARBA00022777"/>
    </source>
</evidence>
<accession>C0GIY0</accession>
<dbReference type="UniPathway" id="UPA00034">
    <property type="reaction ID" value="UER00015"/>
</dbReference>
<dbReference type="Proteomes" id="UP000006443">
    <property type="component" value="Unassembled WGS sequence"/>
</dbReference>
<feature type="binding site" evidence="14">
    <location>
        <position position="52"/>
    </location>
    <ligand>
        <name>substrate</name>
    </ligand>
</feature>
<evidence type="ECO:0000313" key="20">
    <source>
        <dbReference type="Proteomes" id="UP000006443"/>
    </source>
</evidence>
<dbReference type="UniPathway" id="UPA00051">
    <property type="reaction ID" value="UER00462"/>
</dbReference>
<dbReference type="InterPro" id="IPR045865">
    <property type="entry name" value="ACT-like_dom_sf"/>
</dbReference>
<dbReference type="PROSITE" id="PS00324">
    <property type="entry name" value="ASPARTOKINASE"/>
    <property type="match status" value="1"/>
</dbReference>
<dbReference type="GO" id="GO:0009089">
    <property type="term" value="P:lysine biosynthetic process via diaminopimelate"/>
    <property type="evidence" value="ECO:0007669"/>
    <property type="project" value="UniProtKB-UniPathway"/>
</dbReference>
<dbReference type="GO" id="GO:0019877">
    <property type="term" value="P:diaminopimelate biosynthetic process"/>
    <property type="evidence" value="ECO:0007669"/>
    <property type="project" value="UniProtKB-KW"/>
</dbReference>
<dbReference type="SUPFAM" id="SSF53633">
    <property type="entry name" value="Carbamate kinase-like"/>
    <property type="match status" value="1"/>
</dbReference>
<dbReference type="Pfam" id="PF22468">
    <property type="entry name" value="ACT_9"/>
    <property type="match status" value="1"/>
</dbReference>
<dbReference type="Gene3D" id="3.30.2130.10">
    <property type="entry name" value="VC0802-like"/>
    <property type="match status" value="1"/>
</dbReference>
<dbReference type="AlphaFoldDB" id="C0GIY0"/>
<keyword evidence="12" id="KW-0457">Lysine biosynthesis</keyword>
<dbReference type="Gene3D" id="3.40.1160.10">
    <property type="entry name" value="Acetylglutamate kinase-like"/>
    <property type="match status" value="1"/>
</dbReference>
<evidence type="ECO:0000256" key="4">
    <source>
        <dbReference type="ARBA" id="ARBA00005139"/>
    </source>
</evidence>
<keyword evidence="20" id="KW-1185">Reference proteome</keyword>
<evidence type="ECO:0000256" key="2">
    <source>
        <dbReference type="ARBA" id="ARBA00004766"/>
    </source>
</evidence>
<dbReference type="GO" id="GO:0009090">
    <property type="term" value="P:homoserine biosynthetic process"/>
    <property type="evidence" value="ECO:0007669"/>
    <property type="project" value="TreeGrafter"/>
</dbReference>
<dbReference type="eggNOG" id="COG0527">
    <property type="taxonomic scope" value="Bacteria"/>
</dbReference>
<evidence type="ECO:0000256" key="10">
    <source>
        <dbReference type="ARBA" id="ARBA00022840"/>
    </source>
</evidence>
<dbReference type="PANTHER" id="PTHR21499">
    <property type="entry name" value="ASPARTATE KINASE"/>
    <property type="match status" value="1"/>
</dbReference>
<keyword evidence="10 14" id="KW-0067">ATP-binding</keyword>
<dbReference type="InterPro" id="IPR001341">
    <property type="entry name" value="Asp_kinase"/>
</dbReference>
<dbReference type="STRING" id="555088.DealDRAFT_2439"/>
<dbReference type="Pfam" id="PF00696">
    <property type="entry name" value="AA_kinase"/>
    <property type="match status" value="1"/>
</dbReference>
<comment type="pathway">
    <text evidence="2 16">Amino-acid biosynthesis; L-lysine biosynthesis via DAP pathway; (S)-tetrahydrodipicolinate from L-aspartate: step 1/4.</text>
</comment>
<proteinExistence type="inferred from homology"/>
<evidence type="ECO:0000313" key="19">
    <source>
        <dbReference type="EMBL" id="EEG76794.1"/>
    </source>
</evidence>
<dbReference type="InterPro" id="IPR001048">
    <property type="entry name" value="Asp/Glu/Uridylate_kinase"/>
</dbReference>
<evidence type="ECO:0000256" key="16">
    <source>
        <dbReference type="RuleBase" id="RU004249"/>
    </source>
</evidence>
<evidence type="ECO:0000256" key="13">
    <source>
        <dbReference type="ARBA" id="ARBA00047872"/>
    </source>
</evidence>
<dbReference type="PIRSF" id="PIRSF000726">
    <property type="entry name" value="Asp_kin"/>
    <property type="match status" value="1"/>
</dbReference>
<dbReference type="InterPro" id="IPR036393">
    <property type="entry name" value="AceGlu_kinase-like_sf"/>
</dbReference>
<keyword evidence="7 15" id="KW-0808">Transferase</keyword>
<evidence type="ECO:0000259" key="18">
    <source>
        <dbReference type="Pfam" id="PF22468"/>
    </source>
</evidence>
<gene>
    <name evidence="19" type="ORF">DealDRAFT_2439</name>
</gene>
<name>C0GIY0_DETAL</name>
<protein>
    <recommendedName>
        <fullName evidence="15">Aspartokinase</fullName>
        <ecNumber evidence="15">2.7.2.4</ecNumber>
    </recommendedName>
</protein>
<evidence type="ECO:0000256" key="12">
    <source>
        <dbReference type="ARBA" id="ARBA00023154"/>
    </source>
</evidence>
<evidence type="ECO:0000256" key="8">
    <source>
        <dbReference type="ARBA" id="ARBA00022741"/>
    </source>
</evidence>
<evidence type="ECO:0000256" key="11">
    <source>
        <dbReference type="ARBA" id="ARBA00022915"/>
    </source>
</evidence>
<evidence type="ECO:0000256" key="1">
    <source>
        <dbReference type="ARBA" id="ARBA00003121"/>
    </source>
</evidence>
<dbReference type="EMBL" id="ACJM01000013">
    <property type="protein sequence ID" value="EEG76794.1"/>
    <property type="molecule type" value="Genomic_DNA"/>
</dbReference>
<evidence type="ECO:0000256" key="14">
    <source>
        <dbReference type="PIRSR" id="PIRSR000726-1"/>
    </source>
</evidence>
<dbReference type="InterPro" id="IPR005260">
    <property type="entry name" value="Asp_kin_monofn"/>
</dbReference>
<keyword evidence="8 14" id="KW-0547">Nucleotide-binding</keyword>
<comment type="caution">
    <text evidence="19">The sequence shown here is derived from an EMBL/GenBank/DDBJ whole genome shotgun (WGS) entry which is preliminary data.</text>
</comment>
<dbReference type="OrthoDB" id="9799110at2"/>
<comment type="pathway">
    <text evidence="4 16">Amino-acid biosynthesis; L-threonine biosynthesis; L-threonine from L-aspartate: step 1/5.</text>
</comment>
<evidence type="ECO:0000259" key="17">
    <source>
        <dbReference type="Pfam" id="PF00696"/>
    </source>
</evidence>
<evidence type="ECO:0000256" key="15">
    <source>
        <dbReference type="RuleBase" id="RU003448"/>
    </source>
</evidence>
<dbReference type="InterPro" id="IPR054352">
    <property type="entry name" value="ACT_Aspartokinase"/>
</dbReference>
<feature type="domain" description="Aspartate/glutamate/uridylate kinase" evidence="17">
    <location>
        <begin position="3"/>
        <end position="233"/>
    </location>
</feature>
<dbReference type="GO" id="GO:0004072">
    <property type="term" value="F:aspartate kinase activity"/>
    <property type="evidence" value="ECO:0007669"/>
    <property type="project" value="UniProtKB-EC"/>
</dbReference>
<comment type="catalytic activity">
    <reaction evidence="13 15">
        <text>L-aspartate + ATP = 4-phospho-L-aspartate + ADP</text>
        <dbReference type="Rhea" id="RHEA:23776"/>
        <dbReference type="ChEBI" id="CHEBI:29991"/>
        <dbReference type="ChEBI" id="CHEBI:30616"/>
        <dbReference type="ChEBI" id="CHEBI:57535"/>
        <dbReference type="ChEBI" id="CHEBI:456216"/>
        <dbReference type="EC" id="2.7.2.4"/>
    </reaction>
</comment>
<dbReference type="NCBIfam" id="TIGR00657">
    <property type="entry name" value="asp_kinases"/>
    <property type="match status" value="1"/>
</dbReference>
<organism evidence="19 20">
    <name type="scientific">Dethiobacter alkaliphilus AHT 1</name>
    <dbReference type="NCBI Taxonomy" id="555088"/>
    <lineage>
        <taxon>Bacteria</taxon>
        <taxon>Bacillati</taxon>
        <taxon>Bacillota</taxon>
        <taxon>Dethiobacteria</taxon>
        <taxon>Dethiobacterales</taxon>
        <taxon>Dethiobacteraceae</taxon>
        <taxon>Dethiobacter</taxon>
    </lineage>
</organism>
<reference evidence="19 20" key="1">
    <citation type="submission" date="2009-02" db="EMBL/GenBank/DDBJ databases">
        <title>Sequencing of the draft genome and assembly of Dethiobacter alkaliphilus AHT 1.</title>
        <authorList>
            <consortium name="US DOE Joint Genome Institute (JGI-PGF)"/>
            <person name="Lucas S."/>
            <person name="Copeland A."/>
            <person name="Lapidus A."/>
            <person name="Glavina del Rio T."/>
            <person name="Dalin E."/>
            <person name="Tice H."/>
            <person name="Bruce D."/>
            <person name="Goodwin L."/>
            <person name="Pitluck S."/>
            <person name="Larimer F."/>
            <person name="Land M.L."/>
            <person name="Hauser L."/>
            <person name="Muyzer G."/>
        </authorList>
    </citation>
    <scope>NUCLEOTIDE SEQUENCE [LARGE SCALE GENOMIC DNA]</scope>
    <source>
        <strain evidence="19 20">AHT 1</strain>
    </source>
</reference>
<dbReference type="GO" id="GO:0005829">
    <property type="term" value="C:cytosol"/>
    <property type="evidence" value="ECO:0007669"/>
    <property type="project" value="TreeGrafter"/>
</dbReference>
<dbReference type="RefSeq" id="WP_008517817.1">
    <property type="nucleotide sequence ID" value="NZ_ACJM01000013.1"/>
</dbReference>
<dbReference type="UniPathway" id="UPA00050">
    <property type="reaction ID" value="UER00461"/>
</dbReference>
<feature type="binding site" evidence="14">
    <location>
        <position position="79"/>
    </location>
    <ligand>
        <name>substrate</name>
    </ligand>
</feature>
<keyword evidence="6 16" id="KW-0028">Amino-acid biosynthesis</keyword>